<dbReference type="RefSeq" id="WP_158205499.1">
    <property type="nucleotide sequence ID" value="NZ_WSZK01000027.1"/>
</dbReference>
<organism evidence="2 3">
    <name type="scientific">Halomarina oriensis</name>
    <dbReference type="NCBI Taxonomy" id="671145"/>
    <lineage>
        <taxon>Archaea</taxon>
        <taxon>Methanobacteriati</taxon>
        <taxon>Methanobacteriota</taxon>
        <taxon>Stenosarchaea group</taxon>
        <taxon>Halobacteria</taxon>
        <taxon>Halobacteriales</taxon>
        <taxon>Natronomonadaceae</taxon>
        <taxon>Halomarina</taxon>
    </lineage>
</organism>
<name>A0A6B0GVU4_9EURY</name>
<dbReference type="Proteomes" id="UP000451471">
    <property type="component" value="Unassembled WGS sequence"/>
</dbReference>
<feature type="region of interest" description="Disordered" evidence="1">
    <location>
        <begin position="1"/>
        <end position="23"/>
    </location>
</feature>
<evidence type="ECO:0000313" key="3">
    <source>
        <dbReference type="Proteomes" id="UP000451471"/>
    </source>
</evidence>
<comment type="caution">
    <text evidence="2">The sequence shown here is derived from an EMBL/GenBank/DDBJ whole genome shotgun (WGS) entry which is preliminary data.</text>
</comment>
<dbReference type="AlphaFoldDB" id="A0A6B0GVU4"/>
<protein>
    <submittedName>
        <fullName evidence="2">Uncharacterized protein</fullName>
    </submittedName>
</protein>
<dbReference type="EMBL" id="WSZK01000027">
    <property type="protein sequence ID" value="MWG35828.1"/>
    <property type="molecule type" value="Genomic_DNA"/>
</dbReference>
<gene>
    <name evidence="2" type="ORF">GQS65_15270</name>
</gene>
<evidence type="ECO:0000313" key="2">
    <source>
        <dbReference type="EMBL" id="MWG35828.1"/>
    </source>
</evidence>
<proteinExistence type="predicted"/>
<evidence type="ECO:0000256" key="1">
    <source>
        <dbReference type="SAM" id="MobiDB-lite"/>
    </source>
</evidence>
<reference evidence="2 3" key="1">
    <citation type="submission" date="2019-12" db="EMBL/GenBank/DDBJ databases">
        <title>Halocatena pleomorpha gen. nov. sp. nov., an extremely halophilic archaeon of family Halobacteriaceae isolated from saltpan soil.</title>
        <authorList>
            <person name="Pal Y."/>
            <person name="Verma A."/>
            <person name="Krishnamurthi S."/>
            <person name="Kumar P."/>
        </authorList>
    </citation>
    <scope>NUCLEOTIDE SEQUENCE [LARGE SCALE GENOMIC DNA]</scope>
    <source>
        <strain evidence="2 3">JCM 16495</strain>
    </source>
</reference>
<accession>A0A6B0GVU4</accession>
<keyword evidence="3" id="KW-1185">Reference proteome</keyword>
<sequence length="181" mass="20222">MTDDSTPVDGDAVRTFSSFPDGGLTDAQFRALDRDDRLALDSVAGFPQQNRLTHVSVTVDREDGERLYVVGWNPDAEEWEQLLTAPLDDEGRFRVDEDETGAYVDIDAITAYDESTGDPVVRFVQGPDEPPRDAVGRFLRAFVAHRYDPATDGDPVFFYASGREDDTRLETVRGETPDWAE</sequence>